<feature type="region of interest" description="Disordered" evidence="3">
    <location>
        <begin position="1"/>
        <end position="24"/>
    </location>
</feature>
<evidence type="ECO:0000313" key="5">
    <source>
        <dbReference type="Proteomes" id="UP001240236"/>
    </source>
</evidence>
<dbReference type="GO" id="GO:0030170">
    <property type="term" value="F:pyridoxal phosphate binding"/>
    <property type="evidence" value="ECO:0007669"/>
    <property type="project" value="TreeGrafter"/>
</dbReference>
<organism evidence="4 5">
    <name type="scientific">Catenuloplanes indicus</name>
    <dbReference type="NCBI Taxonomy" id="137267"/>
    <lineage>
        <taxon>Bacteria</taxon>
        <taxon>Bacillati</taxon>
        <taxon>Actinomycetota</taxon>
        <taxon>Actinomycetes</taxon>
        <taxon>Micromonosporales</taxon>
        <taxon>Micromonosporaceae</taxon>
        <taxon>Catenuloplanes</taxon>
    </lineage>
</organism>
<dbReference type="GO" id="GO:0008483">
    <property type="term" value="F:transaminase activity"/>
    <property type="evidence" value="ECO:0007669"/>
    <property type="project" value="UniProtKB-KW"/>
</dbReference>
<evidence type="ECO:0000256" key="2">
    <source>
        <dbReference type="RuleBase" id="RU004508"/>
    </source>
</evidence>
<dbReference type="InterPro" id="IPR015422">
    <property type="entry name" value="PyrdxlP-dep_Trfase_small"/>
</dbReference>
<dbReference type="EC" id="2.6.1.100" evidence="4"/>
<proteinExistence type="inferred from homology"/>
<evidence type="ECO:0000313" key="4">
    <source>
        <dbReference type="EMBL" id="MDQ0364919.1"/>
    </source>
</evidence>
<comment type="similarity">
    <text evidence="2">Belongs to the DegT/DnrJ/EryC1 family.</text>
</comment>
<evidence type="ECO:0000256" key="1">
    <source>
        <dbReference type="ARBA" id="ARBA00001933"/>
    </source>
</evidence>
<accession>A0AAE3VX91</accession>
<sequence length="423" mass="44886">MVQTTSVATLAVDGGDPVRDPARRWPEWPVPAPGLLESLGTVVRSGRWAISSPGHGNLFERRFARLWSAYVGTRHCVPTDHGSSALVIALESLGLDPGDRVLVPALTWTASATAVLRAGLLPVLTDVDPATGTIGPEHLDPAVGARAAIVVHWACAMADVPAITAVADGLGITVIEDAAQAHGARWLGRPAGSLGRLGCFSMQHAKVLTCGEGGAVVTDSDELDRRLQELRADSRRYRAPHETGALELAETAGVMGANFCLSEFGAAVLCSQLGLLDDQHETRNRNYRLLDDLLSGIDGVRLLAHRPEQDRLSLYEVPIVFEDLPPGRDNRWVAAALAAELGTRVYPPRVPLHRSPLLRPSTKPALAPLAAEFGRLHAGRRFPGAEHLAGHAVLLHHSAFLGPAEDMVDVAAAVGKVAAGRPL</sequence>
<dbReference type="EC" id="2.6.1.101" evidence="4"/>
<dbReference type="EMBL" id="JAUSUZ010000001">
    <property type="protein sequence ID" value="MDQ0364919.1"/>
    <property type="molecule type" value="Genomic_DNA"/>
</dbReference>
<comment type="caution">
    <text evidence="4">The sequence shown here is derived from an EMBL/GenBank/DDBJ whole genome shotgun (WGS) entry which is preliminary data.</text>
</comment>
<dbReference type="GO" id="GO:0000271">
    <property type="term" value="P:polysaccharide biosynthetic process"/>
    <property type="evidence" value="ECO:0007669"/>
    <property type="project" value="TreeGrafter"/>
</dbReference>
<evidence type="ECO:0000256" key="3">
    <source>
        <dbReference type="SAM" id="MobiDB-lite"/>
    </source>
</evidence>
<dbReference type="Gene3D" id="3.40.640.10">
    <property type="entry name" value="Type I PLP-dependent aspartate aminotransferase-like (Major domain)"/>
    <property type="match status" value="1"/>
</dbReference>
<dbReference type="Gene3D" id="3.90.1150.10">
    <property type="entry name" value="Aspartate Aminotransferase, domain 1"/>
    <property type="match status" value="1"/>
</dbReference>
<name>A0AAE3VX91_9ACTN</name>
<dbReference type="InterPro" id="IPR015421">
    <property type="entry name" value="PyrdxlP-dep_Trfase_major"/>
</dbReference>
<dbReference type="InterPro" id="IPR000653">
    <property type="entry name" value="DegT/StrS_aminotransferase"/>
</dbReference>
<dbReference type="PANTHER" id="PTHR30244:SF34">
    <property type="entry name" value="DTDP-4-AMINO-4,6-DIDEOXYGALACTOSE TRANSAMINASE"/>
    <property type="match status" value="1"/>
</dbReference>
<gene>
    <name evidence="4" type="ORF">J2S42_001588</name>
</gene>
<comment type="cofactor">
    <cofactor evidence="1">
        <name>pyridoxal 5'-phosphate</name>
        <dbReference type="ChEBI" id="CHEBI:597326"/>
    </cofactor>
</comment>
<dbReference type="Pfam" id="PF01041">
    <property type="entry name" value="DegT_DnrJ_EryC1"/>
    <property type="match status" value="1"/>
</dbReference>
<dbReference type="PANTHER" id="PTHR30244">
    <property type="entry name" value="TRANSAMINASE"/>
    <property type="match status" value="1"/>
</dbReference>
<dbReference type="Proteomes" id="UP001240236">
    <property type="component" value="Unassembled WGS sequence"/>
</dbReference>
<dbReference type="RefSeq" id="WP_307236823.1">
    <property type="nucleotide sequence ID" value="NZ_JAUSUZ010000001.1"/>
</dbReference>
<dbReference type="InterPro" id="IPR015424">
    <property type="entry name" value="PyrdxlP-dep_Trfase"/>
</dbReference>
<protein>
    <submittedName>
        <fullName evidence="4">L-glutamine:2-deoxy-scyllo-inosose/3-amino-2, 3-dideoxy-scyllo-inosose aminotransferase</fullName>
        <ecNumber evidence="4">2.6.1.100</ecNumber>
        <ecNumber evidence="4">2.6.1.101</ecNumber>
    </submittedName>
</protein>
<dbReference type="SUPFAM" id="SSF53383">
    <property type="entry name" value="PLP-dependent transferases"/>
    <property type="match status" value="1"/>
</dbReference>
<reference evidence="4 5" key="1">
    <citation type="submission" date="2023-07" db="EMBL/GenBank/DDBJ databases">
        <title>Sequencing the genomes of 1000 actinobacteria strains.</title>
        <authorList>
            <person name="Klenk H.-P."/>
        </authorList>
    </citation>
    <scope>NUCLEOTIDE SEQUENCE [LARGE SCALE GENOMIC DNA]</scope>
    <source>
        <strain evidence="4 5">DSM 44709</strain>
    </source>
</reference>
<dbReference type="AlphaFoldDB" id="A0AAE3VX91"/>
<keyword evidence="2" id="KW-0663">Pyridoxal phosphate</keyword>
<keyword evidence="4" id="KW-0032">Aminotransferase</keyword>
<keyword evidence="4" id="KW-0808">Transferase</keyword>
<keyword evidence="5" id="KW-1185">Reference proteome</keyword>